<proteinExistence type="predicted"/>
<gene>
    <name evidence="1" type="ORF">GCM10022267_60200</name>
</gene>
<protein>
    <submittedName>
        <fullName evidence="1">Uncharacterized protein</fullName>
    </submittedName>
</protein>
<accession>A0ABP7BQX4</accession>
<name>A0ABP7BQX4_9PSEU</name>
<organism evidence="1 2">
    <name type="scientific">Lentzea roselyniae</name>
    <dbReference type="NCBI Taxonomy" id="531940"/>
    <lineage>
        <taxon>Bacteria</taxon>
        <taxon>Bacillati</taxon>
        <taxon>Actinomycetota</taxon>
        <taxon>Actinomycetes</taxon>
        <taxon>Pseudonocardiales</taxon>
        <taxon>Pseudonocardiaceae</taxon>
        <taxon>Lentzea</taxon>
    </lineage>
</organism>
<evidence type="ECO:0000313" key="2">
    <source>
        <dbReference type="Proteomes" id="UP001500711"/>
    </source>
</evidence>
<dbReference type="EMBL" id="BAABBE010000019">
    <property type="protein sequence ID" value="GAA3665784.1"/>
    <property type="molecule type" value="Genomic_DNA"/>
</dbReference>
<sequence>MPDMPGKAFPRGGRMSVSPEQLMEELRTLCRGRGVQTPGIDLHVGPALRQVCGIVETDGAEAVRTKLRDWVTNAVRAFPAEVRNAVLAPLGLHEEAQFRFLNERIEWLAKQQDRGARTVRRRMEAGLQRLVEVALQPAPSTAHVTPSELWHVKEFDALLKLDGPTPACTERRTVVADTDGVNEIAWSITIPSPTPDGAPGDVDVEVLHGVELIGHERPSPRRFLMKLRLPRPLNAGQTHQFALEVKVPRGQSMRPTYVFWPERMCESFRLRVRFDRDDLPDSVWRVEEALARDTDDLTPWPKKLPIDEIGEIDVSFPHPRQGRGYGVQWTPRV</sequence>
<dbReference type="Proteomes" id="UP001500711">
    <property type="component" value="Unassembled WGS sequence"/>
</dbReference>
<evidence type="ECO:0000313" key="1">
    <source>
        <dbReference type="EMBL" id="GAA3665784.1"/>
    </source>
</evidence>
<keyword evidence="2" id="KW-1185">Reference proteome</keyword>
<reference evidence="2" key="1">
    <citation type="journal article" date="2019" name="Int. J. Syst. Evol. Microbiol.">
        <title>The Global Catalogue of Microorganisms (GCM) 10K type strain sequencing project: providing services to taxonomists for standard genome sequencing and annotation.</title>
        <authorList>
            <consortium name="The Broad Institute Genomics Platform"/>
            <consortium name="The Broad Institute Genome Sequencing Center for Infectious Disease"/>
            <person name="Wu L."/>
            <person name="Ma J."/>
        </authorList>
    </citation>
    <scope>NUCLEOTIDE SEQUENCE [LARGE SCALE GENOMIC DNA]</scope>
    <source>
        <strain evidence="2">JCM 17494</strain>
    </source>
</reference>
<comment type="caution">
    <text evidence="1">The sequence shown here is derived from an EMBL/GenBank/DDBJ whole genome shotgun (WGS) entry which is preliminary data.</text>
</comment>